<keyword evidence="3" id="KW-1185">Reference proteome</keyword>
<organism evidence="2 3">
    <name type="scientific">Streptomyces niveus</name>
    <name type="common">Streptomyces spheroides</name>
    <dbReference type="NCBI Taxonomy" id="193462"/>
    <lineage>
        <taxon>Bacteria</taxon>
        <taxon>Bacillati</taxon>
        <taxon>Actinomycetota</taxon>
        <taxon>Actinomycetes</taxon>
        <taxon>Kitasatosporales</taxon>
        <taxon>Streptomycetaceae</taxon>
        <taxon>Streptomyces</taxon>
    </lineage>
</organism>
<feature type="transmembrane region" description="Helical" evidence="1">
    <location>
        <begin position="196"/>
        <end position="215"/>
    </location>
</feature>
<keyword evidence="1" id="KW-0472">Membrane</keyword>
<name>A0ABZ2A2D2_STRNV</name>
<accession>A0ABZ2A2D2</accession>
<evidence type="ECO:0000313" key="2">
    <source>
        <dbReference type="EMBL" id="WUX52441.1"/>
    </source>
</evidence>
<sequence length="280" mass="29545">MTATVTVDVTEPAARFRDLLAAEWLKLWSLRSTVWAYVIGTLVVVGFNVGATYDRYRYWTARNVADRADFIADGIAHQYAYTTNAGTIMMLAAGAIGAVAITGEYGTGLIRTTFAAVPARRSVMAAKVGVLTLVMTGYGAVVAALSFWLSQAILARRDAGVSIGDPGSLRLVVASALLAPVCGLAGMAIGVLLRHGGAAIVTVVVVLLVVPLVFADDRHWAAVVDHALPSSAWMRLVDVRYDPGTGIPFPWTVGGAWTVFALWALGAAAVAVFAAPRRDQ</sequence>
<keyword evidence="1" id="KW-1133">Transmembrane helix</keyword>
<feature type="transmembrane region" description="Helical" evidence="1">
    <location>
        <begin position="255"/>
        <end position="275"/>
    </location>
</feature>
<feature type="transmembrane region" description="Helical" evidence="1">
    <location>
        <begin position="34"/>
        <end position="53"/>
    </location>
</feature>
<gene>
    <name evidence="2" type="ORF">OG442_13365</name>
</gene>
<feature type="transmembrane region" description="Helical" evidence="1">
    <location>
        <begin position="128"/>
        <end position="149"/>
    </location>
</feature>
<proteinExistence type="predicted"/>
<reference evidence="2" key="1">
    <citation type="submission" date="2022-10" db="EMBL/GenBank/DDBJ databases">
        <title>The complete genomes of actinobacterial strains from the NBC collection.</title>
        <authorList>
            <person name="Joergensen T.S."/>
            <person name="Alvarez Arevalo M."/>
            <person name="Sterndorff E.B."/>
            <person name="Faurdal D."/>
            <person name="Vuksanovic O."/>
            <person name="Mourched A.-S."/>
            <person name="Charusanti P."/>
            <person name="Shaw S."/>
            <person name="Blin K."/>
            <person name="Weber T."/>
        </authorList>
    </citation>
    <scope>NUCLEOTIDE SEQUENCE</scope>
    <source>
        <strain evidence="2">NBC_01432</strain>
    </source>
</reference>
<keyword evidence="1" id="KW-0812">Transmembrane</keyword>
<feature type="transmembrane region" description="Helical" evidence="1">
    <location>
        <begin position="169"/>
        <end position="189"/>
    </location>
</feature>
<evidence type="ECO:0000256" key="1">
    <source>
        <dbReference type="SAM" id="Phobius"/>
    </source>
</evidence>
<dbReference type="RefSeq" id="WP_329076098.1">
    <property type="nucleotide sequence ID" value="NZ_CP109495.1"/>
</dbReference>
<dbReference type="EMBL" id="CP109495">
    <property type="protein sequence ID" value="WUX52441.1"/>
    <property type="molecule type" value="Genomic_DNA"/>
</dbReference>
<protein>
    <submittedName>
        <fullName evidence="2">ABC transporter permease</fullName>
    </submittedName>
</protein>
<dbReference type="Proteomes" id="UP001432209">
    <property type="component" value="Chromosome"/>
</dbReference>
<evidence type="ECO:0000313" key="3">
    <source>
        <dbReference type="Proteomes" id="UP001432209"/>
    </source>
</evidence>